<protein>
    <submittedName>
        <fullName evidence="4">Potassium channel domain-containing protein</fullName>
    </submittedName>
</protein>
<feature type="region of interest" description="Disordered" evidence="1">
    <location>
        <begin position="83"/>
        <end position="103"/>
    </location>
</feature>
<proteinExistence type="predicted"/>
<sequence length="509" mass="58379">MYLSAMPALILIAESANGWDYVTSVHFVFSSITLIGFGDLMVSKTYYLTMMFPSLFLGQLILAVLNTRMVLWLRRYLTAKEGGTNRPQNDANQEEKKVEQRSVKEREPIEIARNATCIERSVNAKGKKYIKVQQIFISTSISLCDQVAVGKSKAKFSFDRKEKFGFWLYVRLFQSLPSSEKKKQISCKKSIRALNLILNSKEEDSSEIFEDQNEMSFQEFISYAKMTMNAEVYDTTKYDSIRQVLRRCFEESDVSDVYENFLFLLNQVQPIASDALTVEILQVFDHFLLQFSKSDQQSILKSPIADENVYVNALHISLQLNSEIYPTVKTVFNLSEFKNRSVILIPMIKKLFQEGATKKAVECVDSFNLRNYFPLDESHLLEKTLIDAKESKPLEKLVLQNGRCVEDAVTKFTYLSTKSVSSKGVNPKNTEENGAHVWTSRACGGEFTSSDESEEDYDFETGNIAARFLNNPFFQQFVAKLRPSYKLPSRRYKFSKTLVPAELNRVKKN</sequence>
<feature type="compositionally biased region" description="Basic and acidic residues" evidence="1">
    <location>
        <begin position="93"/>
        <end position="103"/>
    </location>
</feature>
<evidence type="ECO:0000313" key="3">
    <source>
        <dbReference type="Proteomes" id="UP000887574"/>
    </source>
</evidence>
<dbReference type="AlphaFoldDB" id="A0A915DWL8"/>
<evidence type="ECO:0000256" key="1">
    <source>
        <dbReference type="SAM" id="MobiDB-lite"/>
    </source>
</evidence>
<evidence type="ECO:0000313" key="4">
    <source>
        <dbReference type="WBParaSite" id="jg23516"/>
    </source>
</evidence>
<keyword evidence="2" id="KW-0472">Membrane</keyword>
<dbReference type="SUPFAM" id="SSF81324">
    <property type="entry name" value="Voltage-gated potassium channels"/>
    <property type="match status" value="1"/>
</dbReference>
<dbReference type="Gene3D" id="1.10.287.70">
    <property type="match status" value="1"/>
</dbReference>
<name>A0A915DWL8_9BILA</name>
<feature type="transmembrane region" description="Helical" evidence="2">
    <location>
        <begin position="46"/>
        <end position="65"/>
    </location>
</feature>
<dbReference type="WBParaSite" id="jg23516">
    <property type="protein sequence ID" value="jg23516"/>
    <property type="gene ID" value="jg23516"/>
</dbReference>
<reference evidence="4" key="1">
    <citation type="submission" date="2022-11" db="UniProtKB">
        <authorList>
            <consortium name="WormBaseParasite"/>
        </authorList>
    </citation>
    <scope>IDENTIFICATION</scope>
</reference>
<keyword evidence="2" id="KW-1133">Transmembrane helix</keyword>
<evidence type="ECO:0000256" key="2">
    <source>
        <dbReference type="SAM" id="Phobius"/>
    </source>
</evidence>
<accession>A0A915DWL8</accession>
<organism evidence="3 4">
    <name type="scientific">Ditylenchus dipsaci</name>
    <dbReference type="NCBI Taxonomy" id="166011"/>
    <lineage>
        <taxon>Eukaryota</taxon>
        <taxon>Metazoa</taxon>
        <taxon>Ecdysozoa</taxon>
        <taxon>Nematoda</taxon>
        <taxon>Chromadorea</taxon>
        <taxon>Rhabditida</taxon>
        <taxon>Tylenchina</taxon>
        <taxon>Tylenchomorpha</taxon>
        <taxon>Sphaerularioidea</taxon>
        <taxon>Anguinidae</taxon>
        <taxon>Anguininae</taxon>
        <taxon>Ditylenchus</taxon>
    </lineage>
</organism>
<keyword evidence="3" id="KW-1185">Reference proteome</keyword>
<dbReference type="Proteomes" id="UP000887574">
    <property type="component" value="Unplaced"/>
</dbReference>
<keyword evidence="2" id="KW-0812">Transmembrane</keyword>